<accession>A0ABR2UXN7</accession>
<dbReference type="EMBL" id="JARVKF010000330">
    <property type="protein sequence ID" value="KAK9419319.1"/>
    <property type="molecule type" value="Genomic_DNA"/>
</dbReference>
<dbReference type="SMART" id="SM00757">
    <property type="entry name" value="CRA"/>
    <property type="match status" value="1"/>
</dbReference>
<dbReference type="Proteomes" id="UP001408356">
    <property type="component" value="Unassembled WGS sequence"/>
</dbReference>
<dbReference type="InterPro" id="IPR006595">
    <property type="entry name" value="CTLH_C"/>
</dbReference>
<evidence type="ECO:0000313" key="4">
    <source>
        <dbReference type="EMBL" id="KAK9419319.1"/>
    </source>
</evidence>
<name>A0ABR2UXN7_9PEZI</name>
<dbReference type="Pfam" id="PF10607">
    <property type="entry name" value="CTLH"/>
    <property type="match status" value="1"/>
</dbReference>
<proteinExistence type="predicted"/>
<dbReference type="PROSITE" id="PS50897">
    <property type="entry name" value="CTLH"/>
    <property type="match status" value="1"/>
</dbReference>
<dbReference type="PROSITE" id="PS50896">
    <property type="entry name" value="LISH"/>
    <property type="match status" value="1"/>
</dbReference>
<sequence>MCKSRRQPKRSWHSPKPQQEQVVELWQVHQIDTDISELGLPSRALQVTETDEKYLSLEQSIVGGMSSPIAREFEEQLRYTRILAEALLDPKMTSSTSTATPMKHAFTRHVEEAKAPKNDINGLIFDYLTMAGYPNAAKKFSAEANLPAQTMDDSIEIRQRIKTAIHRGDIAQAIAVLNDVDPEILDTDAALHFALLRLQLVELIRQCNATPGRDINPALEFATQQLGPRAPTNPQFLEDLEKTMALVVFSHDSLDPSLAALLKPELRREVADMVNKALLQREMQRRDAAIRHLVQMRAWGEETVRKETKKDLPARIDLGLNGDDDQNGFHENGQDTVMT</sequence>
<organism evidence="4 5">
    <name type="scientific">Seiridium unicorne</name>
    <dbReference type="NCBI Taxonomy" id="138068"/>
    <lineage>
        <taxon>Eukaryota</taxon>
        <taxon>Fungi</taxon>
        <taxon>Dikarya</taxon>
        <taxon>Ascomycota</taxon>
        <taxon>Pezizomycotina</taxon>
        <taxon>Sordariomycetes</taxon>
        <taxon>Xylariomycetidae</taxon>
        <taxon>Amphisphaeriales</taxon>
        <taxon>Sporocadaceae</taxon>
        <taxon>Seiridium</taxon>
    </lineage>
</organism>
<comment type="caution">
    <text evidence="4">The sequence shown here is derived from an EMBL/GenBank/DDBJ whole genome shotgun (WGS) entry which is preliminary data.</text>
</comment>
<dbReference type="InterPro" id="IPR013144">
    <property type="entry name" value="CRA_dom"/>
</dbReference>
<dbReference type="InterPro" id="IPR050618">
    <property type="entry name" value="Ubq-SigPath_Reg"/>
</dbReference>
<dbReference type="SMART" id="SM00668">
    <property type="entry name" value="CTLH"/>
    <property type="match status" value="1"/>
</dbReference>
<dbReference type="SMART" id="SM00667">
    <property type="entry name" value="LisH"/>
    <property type="match status" value="1"/>
</dbReference>
<evidence type="ECO:0000256" key="2">
    <source>
        <dbReference type="SAM" id="MobiDB-lite"/>
    </source>
</evidence>
<dbReference type="Pfam" id="PF08513">
    <property type="entry name" value="LisH"/>
    <property type="match status" value="1"/>
</dbReference>
<feature type="region of interest" description="Disordered" evidence="2">
    <location>
        <begin position="317"/>
        <end position="339"/>
    </location>
</feature>
<protein>
    <recommendedName>
        <fullName evidence="3">CTLH domain-containing protein</fullName>
    </recommendedName>
</protein>
<gene>
    <name evidence="4" type="ORF">SUNI508_01296</name>
</gene>
<dbReference type="InterPro" id="IPR006594">
    <property type="entry name" value="LisH"/>
</dbReference>
<dbReference type="PANTHER" id="PTHR12864">
    <property type="entry name" value="RAN BINDING PROTEIN 9-RELATED"/>
    <property type="match status" value="1"/>
</dbReference>
<evidence type="ECO:0000259" key="3">
    <source>
        <dbReference type="PROSITE" id="PS50897"/>
    </source>
</evidence>
<reference evidence="4 5" key="1">
    <citation type="journal article" date="2024" name="J. Plant Pathol.">
        <title>Sequence and assembly of the genome of Seiridium unicorne, isolate CBS 538.82, causal agent of cypress canker disease.</title>
        <authorList>
            <person name="Scali E."/>
            <person name="Rocca G.D."/>
            <person name="Danti R."/>
            <person name="Garbelotto M."/>
            <person name="Barberini S."/>
            <person name="Baroncelli R."/>
            <person name="Emiliani G."/>
        </authorList>
    </citation>
    <scope>NUCLEOTIDE SEQUENCE [LARGE SCALE GENOMIC DNA]</scope>
    <source>
        <strain evidence="4 5">BM-138-508</strain>
    </source>
</reference>
<keyword evidence="5" id="KW-1185">Reference proteome</keyword>
<dbReference type="InterPro" id="IPR024964">
    <property type="entry name" value="CTLH/CRA"/>
</dbReference>
<feature type="domain" description="CTLH" evidence="3">
    <location>
        <begin position="154"/>
        <end position="211"/>
    </location>
</feature>
<evidence type="ECO:0000256" key="1">
    <source>
        <dbReference type="ARBA" id="ARBA00002343"/>
    </source>
</evidence>
<comment type="function">
    <text evidence="1">Involved in the proteasome-dependent degradation of fructose-1,6-bisphosphatase.</text>
</comment>
<evidence type="ECO:0000313" key="5">
    <source>
        <dbReference type="Proteomes" id="UP001408356"/>
    </source>
</evidence>